<reference evidence="2" key="1">
    <citation type="submission" date="2020-10" db="EMBL/GenBank/DDBJ databases">
        <authorList>
            <person name="Gilroy R."/>
        </authorList>
    </citation>
    <scope>NUCLEOTIDE SEQUENCE</scope>
    <source>
        <strain evidence="2">10192</strain>
    </source>
</reference>
<organism evidence="2 3">
    <name type="scientific">Candidatus Scatousia excrementipullorum</name>
    <dbReference type="NCBI Taxonomy" id="2840936"/>
    <lineage>
        <taxon>Bacteria</taxon>
        <taxon>Candidatus Scatousia</taxon>
    </lineage>
</organism>
<dbReference type="InterPro" id="IPR021348">
    <property type="entry name" value="DUF2963"/>
</dbReference>
<reference evidence="2" key="2">
    <citation type="journal article" date="2021" name="PeerJ">
        <title>Extensive microbial diversity within the chicken gut microbiome revealed by metagenomics and culture.</title>
        <authorList>
            <person name="Gilroy R."/>
            <person name="Ravi A."/>
            <person name="Getino M."/>
            <person name="Pursley I."/>
            <person name="Horton D.L."/>
            <person name="Alikhan N.F."/>
            <person name="Baker D."/>
            <person name="Gharbi K."/>
            <person name="Hall N."/>
            <person name="Watson M."/>
            <person name="Adriaenssens E.M."/>
            <person name="Foster-Nyarko E."/>
            <person name="Jarju S."/>
            <person name="Secka A."/>
            <person name="Antonio M."/>
            <person name="Oren A."/>
            <person name="Chaudhuri R.R."/>
            <person name="La Ragione R."/>
            <person name="Hildebrand F."/>
            <person name="Pallen M.J."/>
        </authorList>
    </citation>
    <scope>NUCLEOTIDE SEQUENCE</scope>
    <source>
        <strain evidence="2">10192</strain>
    </source>
</reference>
<gene>
    <name evidence="2" type="ORF">IAC76_02910</name>
</gene>
<sequence length="282" mass="32977">MIINSLGSFNYIKTIQSHKLPQKANFEIANQKKDRFEKQNSNVTSFTGALPENKINRIMRKETEDAIKKITEGIENISQEILRVKAKKNDIYPTDFKKLNGIQLYSNGEHIKIYKNEGKTTSFYSKDNKTLNKVTEYDSKSEIKKVMIYNSDGTIDVKYFDPKRLELLEETRYNGKQTPIGSRYYVPHANYCVKQTVYNVELGPEKKHLSWIYNPKTGKCIKYMEYKPNGIIKRLCEYFKNTEKLVKETIYDANGNIKNIIEYDSKTGEKIKNTLFKTYNET</sequence>
<accession>A0A9D9DNF5</accession>
<feature type="domain" description="DUF2963" evidence="1">
    <location>
        <begin position="226"/>
        <end position="274"/>
    </location>
</feature>
<name>A0A9D9DNF5_9BACT</name>
<dbReference type="EMBL" id="JADIND010000064">
    <property type="protein sequence ID" value="MBO8430317.1"/>
    <property type="molecule type" value="Genomic_DNA"/>
</dbReference>
<evidence type="ECO:0000313" key="3">
    <source>
        <dbReference type="Proteomes" id="UP000823632"/>
    </source>
</evidence>
<comment type="caution">
    <text evidence="2">The sequence shown here is derived from an EMBL/GenBank/DDBJ whole genome shotgun (WGS) entry which is preliminary data.</text>
</comment>
<protein>
    <recommendedName>
        <fullName evidence="1">DUF2963 domain-containing protein</fullName>
    </recommendedName>
</protein>
<evidence type="ECO:0000259" key="1">
    <source>
        <dbReference type="Pfam" id="PF11178"/>
    </source>
</evidence>
<dbReference type="Pfam" id="PF11178">
    <property type="entry name" value="DUF2963"/>
    <property type="match status" value="1"/>
</dbReference>
<dbReference type="AlphaFoldDB" id="A0A9D9DNF5"/>
<proteinExistence type="predicted"/>
<evidence type="ECO:0000313" key="2">
    <source>
        <dbReference type="EMBL" id="MBO8430317.1"/>
    </source>
</evidence>
<dbReference type="Proteomes" id="UP000823632">
    <property type="component" value="Unassembled WGS sequence"/>
</dbReference>